<dbReference type="WBParaSite" id="RSKR_0000148900.1">
    <property type="protein sequence ID" value="RSKR_0000148900.1"/>
    <property type="gene ID" value="RSKR_0000148900"/>
</dbReference>
<reference evidence="2" key="1">
    <citation type="submission" date="2016-11" db="UniProtKB">
        <authorList>
            <consortium name="WormBaseParasite"/>
        </authorList>
    </citation>
    <scope>IDENTIFICATION</scope>
    <source>
        <strain evidence="2">KR3021</strain>
    </source>
</reference>
<organism evidence="1 2">
    <name type="scientific">Rhabditophanes sp. KR3021</name>
    <dbReference type="NCBI Taxonomy" id="114890"/>
    <lineage>
        <taxon>Eukaryota</taxon>
        <taxon>Metazoa</taxon>
        <taxon>Ecdysozoa</taxon>
        <taxon>Nematoda</taxon>
        <taxon>Chromadorea</taxon>
        <taxon>Rhabditida</taxon>
        <taxon>Tylenchina</taxon>
        <taxon>Panagrolaimomorpha</taxon>
        <taxon>Strongyloidoidea</taxon>
        <taxon>Alloionematidae</taxon>
        <taxon>Rhabditophanes</taxon>
    </lineage>
</organism>
<dbReference type="Proteomes" id="UP000095286">
    <property type="component" value="Unplaced"/>
</dbReference>
<accession>A0AC35TKA4</accession>
<evidence type="ECO:0000313" key="1">
    <source>
        <dbReference type="Proteomes" id="UP000095286"/>
    </source>
</evidence>
<protein>
    <submittedName>
        <fullName evidence="2">G domain-containing protein</fullName>
    </submittedName>
</protein>
<proteinExistence type="predicted"/>
<name>A0AC35TKA4_9BILA</name>
<evidence type="ECO:0000313" key="2">
    <source>
        <dbReference type="WBParaSite" id="RSKR_0000148900.1"/>
    </source>
</evidence>
<sequence length="212" mass="23829">MSKSKAKKRTKESKNIQKPEVPKDRVTCHNPQTLGVLKVLPLYLDFCLKANETRHAFNEMTGVFQWSDSEVTAMPTVMIVGRAGIGKTTLLHNLFKEAYVGSSRDIKTPTAAFNIIVQGEKNQVITITKAMIAGDLNYVHLKRVSSETLDRIKLVHTTHQLSNYITFIDCPGYTADLEEYAKTYGEALSYFSNRADLLIMVAEDKDEQAIQI</sequence>